<sequence>MALLSSHMNKSGARPGKPMFFPSPLPPLRSSTSPHPSPPPQRTFLSPPPQPPLPPSPLSPNPHEDSTRRHDRRGSARIRWCSLLGEPRSSATQPPPRHDPRRSSAGRRAPLPPQLHPRTWVGGGVGSSYIARRRRRARWLGFGRAGSRSAAPRRRGLPPSSPDLADGLPPSTAYSTASLYGKQQPQQANRGQARQASIFDSNRGAGSFLLASNALSFLLVGFRFHFGVFSRRLMVKGTPQQQAMKKTQLVVVVVVGGRAGPPRLQPSRADKWARKNIAFSPSTRLVNEKRKKRNPSPLASSPRMPPLPRPFLPEPIRYLPSPPQSAPRARRTELRFRWLGWCRRSFLAAVAGVAIATDSPA</sequence>
<gene>
    <name evidence="2" type="ORF">EJB05_13194</name>
</gene>
<protein>
    <submittedName>
        <fullName evidence="2">Uncharacterized protein</fullName>
    </submittedName>
</protein>
<dbReference type="EMBL" id="RWGY01000007">
    <property type="protein sequence ID" value="TVU39755.1"/>
    <property type="molecule type" value="Genomic_DNA"/>
</dbReference>
<proteinExistence type="predicted"/>
<dbReference type="AlphaFoldDB" id="A0A5J9VVX6"/>
<feature type="compositionally biased region" description="Pro residues" evidence="1">
    <location>
        <begin position="35"/>
        <end position="60"/>
    </location>
</feature>
<evidence type="ECO:0000313" key="2">
    <source>
        <dbReference type="EMBL" id="TVU39755.1"/>
    </source>
</evidence>
<feature type="compositionally biased region" description="Polar residues" evidence="1">
    <location>
        <begin position="172"/>
        <end position="195"/>
    </location>
</feature>
<dbReference type="Proteomes" id="UP000324897">
    <property type="component" value="Chromosome 4"/>
</dbReference>
<feature type="region of interest" description="Disordered" evidence="1">
    <location>
        <begin position="144"/>
        <end position="195"/>
    </location>
</feature>
<organism evidence="2 3">
    <name type="scientific">Eragrostis curvula</name>
    <name type="common">weeping love grass</name>
    <dbReference type="NCBI Taxonomy" id="38414"/>
    <lineage>
        <taxon>Eukaryota</taxon>
        <taxon>Viridiplantae</taxon>
        <taxon>Streptophyta</taxon>
        <taxon>Embryophyta</taxon>
        <taxon>Tracheophyta</taxon>
        <taxon>Spermatophyta</taxon>
        <taxon>Magnoliopsida</taxon>
        <taxon>Liliopsida</taxon>
        <taxon>Poales</taxon>
        <taxon>Poaceae</taxon>
        <taxon>PACMAD clade</taxon>
        <taxon>Chloridoideae</taxon>
        <taxon>Eragrostideae</taxon>
        <taxon>Eragrostidinae</taxon>
        <taxon>Eragrostis</taxon>
    </lineage>
</organism>
<dbReference type="Gramene" id="TVU39755">
    <property type="protein sequence ID" value="TVU39755"/>
    <property type="gene ID" value="EJB05_13194"/>
</dbReference>
<evidence type="ECO:0000256" key="1">
    <source>
        <dbReference type="SAM" id="MobiDB-lite"/>
    </source>
</evidence>
<feature type="region of interest" description="Disordered" evidence="1">
    <location>
        <begin position="283"/>
        <end position="307"/>
    </location>
</feature>
<comment type="caution">
    <text evidence="2">The sequence shown here is derived from an EMBL/GenBank/DDBJ whole genome shotgun (WGS) entry which is preliminary data.</text>
</comment>
<accession>A0A5J9VVX6</accession>
<name>A0A5J9VVX6_9POAL</name>
<feature type="non-terminal residue" evidence="2">
    <location>
        <position position="1"/>
    </location>
</feature>
<evidence type="ECO:0000313" key="3">
    <source>
        <dbReference type="Proteomes" id="UP000324897"/>
    </source>
</evidence>
<keyword evidence="3" id="KW-1185">Reference proteome</keyword>
<feature type="region of interest" description="Disordered" evidence="1">
    <location>
        <begin position="1"/>
        <end position="125"/>
    </location>
</feature>
<reference evidence="2 3" key="1">
    <citation type="journal article" date="2019" name="Sci. Rep.">
        <title>A high-quality genome of Eragrostis curvula grass provides insights into Poaceae evolution and supports new strategies to enhance forage quality.</title>
        <authorList>
            <person name="Carballo J."/>
            <person name="Santos B.A.C.M."/>
            <person name="Zappacosta D."/>
            <person name="Garbus I."/>
            <person name="Selva J.P."/>
            <person name="Gallo C.A."/>
            <person name="Diaz A."/>
            <person name="Albertini E."/>
            <person name="Caccamo M."/>
            <person name="Echenique V."/>
        </authorList>
    </citation>
    <scope>NUCLEOTIDE SEQUENCE [LARGE SCALE GENOMIC DNA]</scope>
    <source>
        <strain evidence="3">cv. Victoria</strain>
        <tissue evidence="2">Leaf</tissue>
    </source>
</reference>